<organism evidence="12 13">
    <name type="scientific">Shewanella cyperi</name>
    <dbReference type="NCBI Taxonomy" id="2814292"/>
    <lineage>
        <taxon>Bacteria</taxon>
        <taxon>Pseudomonadati</taxon>
        <taxon>Pseudomonadota</taxon>
        <taxon>Gammaproteobacteria</taxon>
        <taxon>Alteromonadales</taxon>
        <taxon>Shewanellaceae</taxon>
        <taxon>Shewanella</taxon>
    </lineage>
</organism>
<accession>A0A974XNQ3</accession>
<dbReference type="InterPro" id="IPR024932">
    <property type="entry name" value="ApbE"/>
</dbReference>
<gene>
    <name evidence="12" type="ORF">JYB88_03695</name>
</gene>
<dbReference type="GO" id="GO:0016740">
    <property type="term" value="F:transferase activity"/>
    <property type="evidence" value="ECO:0007669"/>
    <property type="project" value="UniProtKB-KW"/>
</dbReference>
<evidence type="ECO:0000256" key="7">
    <source>
        <dbReference type="ARBA" id="ARBA00022723"/>
    </source>
</evidence>
<comment type="cofactor">
    <cofactor evidence="1">
        <name>Mg(2+)</name>
        <dbReference type="ChEBI" id="CHEBI:18420"/>
    </cofactor>
</comment>
<evidence type="ECO:0000256" key="10">
    <source>
        <dbReference type="ARBA" id="ARBA00031306"/>
    </source>
</evidence>
<keyword evidence="8" id="KW-0274">FAD</keyword>
<keyword evidence="13" id="KW-1185">Reference proteome</keyword>
<evidence type="ECO:0000256" key="9">
    <source>
        <dbReference type="ARBA" id="ARBA00022842"/>
    </source>
</evidence>
<dbReference type="PANTHER" id="PTHR30040">
    <property type="entry name" value="THIAMINE BIOSYNTHESIS LIPOPROTEIN APBE"/>
    <property type="match status" value="1"/>
</dbReference>
<evidence type="ECO:0000313" key="13">
    <source>
        <dbReference type="Proteomes" id="UP000663281"/>
    </source>
</evidence>
<evidence type="ECO:0000313" key="12">
    <source>
        <dbReference type="EMBL" id="QSX31761.1"/>
    </source>
</evidence>
<proteinExistence type="inferred from homology"/>
<dbReference type="EC" id="2.7.1.180" evidence="3"/>
<dbReference type="InterPro" id="IPR003374">
    <property type="entry name" value="ApbE-like_sf"/>
</dbReference>
<dbReference type="Proteomes" id="UP000663281">
    <property type="component" value="Chromosome"/>
</dbReference>
<evidence type="ECO:0000256" key="6">
    <source>
        <dbReference type="ARBA" id="ARBA00022679"/>
    </source>
</evidence>
<dbReference type="GO" id="GO:0046872">
    <property type="term" value="F:metal ion binding"/>
    <property type="evidence" value="ECO:0007669"/>
    <property type="project" value="UniProtKB-KW"/>
</dbReference>
<reference evidence="12 13" key="1">
    <citation type="submission" date="2021-03" db="EMBL/GenBank/DDBJ databases">
        <title>Novel species identification of genus Shewanella.</title>
        <authorList>
            <person name="Liu G."/>
            <person name="Zhang Q."/>
        </authorList>
    </citation>
    <scope>NUCLEOTIDE SEQUENCE [LARGE SCALE GENOMIC DNA]</scope>
    <source>
        <strain evidence="12 13">FJAT-53726</strain>
    </source>
</reference>
<dbReference type="Gene3D" id="3.10.520.10">
    <property type="entry name" value="ApbE-like domains"/>
    <property type="match status" value="1"/>
</dbReference>
<evidence type="ECO:0000256" key="11">
    <source>
        <dbReference type="ARBA" id="ARBA00048540"/>
    </source>
</evidence>
<sequence length="262" mass="28162">MQRRARPLLGTLVELTLRCDDSAMAQAAFGAAFAVMAQIDSSLSFHRPDSELSRLNDHPGQWQPMGRHGLRILRLARALGRLTEDKFNVTVGGSLVERGALPRHKARDFLTLGSWRDIELGPQGARLARPVLLTLDGIAKGYAVDLAVGALKAQGIRSGSVNAGGDIRVFGDMRLALRQRRCDGLSAPMALENMAIASSRLGGAADPSFPSLLLCDATTNGERMLSVAARFAWRADALTKVAAWHRGPELLAELGGTLVDFD</sequence>
<keyword evidence="7" id="KW-0479">Metal-binding</keyword>
<dbReference type="Pfam" id="PF02424">
    <property type="entry name" value="ApbE"/>
    <property type="match status" value="1"/>
</dbReference>
<comment type="catalytic activity">
    <reaction evidence="11">
        <text>L-threonyl-[protein] + FAD = FMN-L-threonyl-[protein] + AMP + H(+)</text>
        <dbReference type="Rhea" id="RHEA:36847"/>
        <dbReference type="Rhea" id="RHEA-COMP:11060"/>
        <dbReference type="Rhea" id="RHEA-COMP:11061"/>
        <dbReference type="ChEBI" id="CHEBI:15378"/>
        <dbReference type="ChEBI" id="CHEBI:30013"/>
        <dbReference type="ChEBI" id="CHEBI:57692"/>
        <dbReference type="ChEBI" id="CHEBI:74257"/>
        <dbReference type="ChEBI" id="CHEBI:456215"/>
        <dbReference type="EC" id="2.7.1.180"/>
    </reaction>
</comment>
<dbReference type="AlphaFoldDB" id="A0A974XNQ3"/>
<evidence type="ECO:0000256" key="3">
    <source>
        <dbReference type="ARBA" id="ARBA00011955"/>
    </source>
</evidence>
<keyword evidence="6 12" id="KW-0808">Transferase</keyword>
<dbReference type="KEGG" id="scyp:JYB88_03695"/>
<evidence type="ECO:0000256" key="5">
    <source>
        <dbReference type="ARBA" id="ARBA00022630"/>
    </source>
</evidence>
<evidence type="ECO:0000256" key="1">
    <source>
        <dbReference type="ARBA" id="ARBA00001946"/>
    </source>
</evidence>
<dbReference type="EMBL" id="CP071504">
    <property type="protein sequence ID" value="QSX31761.1"/>
    <property type="molecule type" value="Genomic_DNA"/>
</dbReference>
<dbReference type="PANTHER" id="PTHR30040:SF2">
    <property type="entry name" value="FAD:PROTEIN FMN TRANSFERASE"/>
    <property type="match status" value="1"/>
</dbReference>
<evidence type="ECO:0000256" key="4">
    <source>
        <dbReference type="ARBA" id="ARBA00016337"/>
    </source>
</evidence>
<keyword evidence="9" id="KW-0460">Magnesium</keyword>
<comment type="similarity">
    <text evidence="2">Belongs to the ApbE family.</text>
</comment>
<name>A0A974XNQ3_9GAMM</name>
<evidence type="ECO:0000256" key="2">
    <source>
        <dbReference type="ARBA" id="ARBA00008282"/>
    </source>
</evidence>
<protein>
    <recommendedName>
        <fullName evidence="4">FAD:protein FMN transferase</fullName>
        <ecNumber evidence="3">2.7.1.180</ecNumber>
    </recommendedName>
    <alternativeName>
        <fullName evidence="10">Flavin transferase</fullName>
    </alternativeName>
</protein>
<dbReference type="SUPFAM" id="SSF143631">
    <property type="entry name" value="ApbE-like"/>
    <property type="match status" value="1"/>
</dbReference>
<evidence type="ECO:0000256" key="8">
    <source>
        <dbReference type="ARBA" id="ARBA00022827"/>
    </source>
</evidence>
<keyword evidence="5" id="KW-0285">Flavoprotein</keyword>